<protein>
    <recommendedName>
        <fullName evidence="4">Lipoprotein</fullName>
    </recommendedName>
</protein>
<gene>
    <name evidence="2" type="ORF">PS467_30920</name>
</gene>
<evidence type="ECO:0000313" key="2">
    <source>
        <dbReference type="EMBL" id="WNE99432.1"/>
    </source>
</evidence>
<evidence type="ECO:0008006" key="4">
    <source>
        <dbReference type="Google" id="ProtNLM"/>
    </source>
</evidence>
<proteinExistence type="predicted"/>
<name>A0ABY9V3I4_9ACTN</name>
<feature type="compositionally biased region" description="Low complexity" evidence="1">
    <location>
        <begin position="62"/>
        <end position="71"/>
    </location>
</feature>
<dbReference type="EMBL" id="CP117522">
    <property type="protein sequence ID" value="WNE99432.1"/>
    <property type="molecule type" value="Genomic_DNA"/>
</dbReference>
<accession>A0ABY9V3I4</accession>
<feature type="compositionally biased region" description="Basic and acidic residues" evidence="1">
    <location>
        <begin position="50"/>
        <end position="61"/>
    </location>
</feature>
<dbReference type="PROSITE" id="PS51257">
    <property type="entry name" value="PROKAR_LIPOPROTEIN"/>
    <property type="match status" value="1"/>
</dbReference>
<dbReference type="Proteomes" id="UP001305606">
    <property type="component" value="Chromosome"/>
</dbReference>
<sequence>MVSKRSAERTVGWIAGAAVVAVVTGVTGCSNNTSSSTEKKPTADSSATADAKKTDEGKKEAAQPAAARQSAEGAVAEWVTAIIKNQPTRACLVMADTDASPVRVGSASMCNSDQPDVRKMKESIGRLRESFTPKPAPSDPKVEVAQAPVTGDKAVVPANKVTIDGQTLDKVILSNSTGLTSGQLDVKVKASEINNAWYVTDFDLSVG</sequence>
<organism evidence="2 3">
    <name type="scientific">Streptomyces luomodiensis</name>
    <dbReference type="NCBI Taxonomy" id="3026192"/>
    <lineage>
        <taxon>Bacteria</taxon>
        <taxon>Bacillati</taxon>
        <taxon>Actinomycetota</taxon>
        <taxon>Actinomycetes</taxon>
        <taxon>Kitasatosporales</taxon>
        <taxon>Streptomycetaceae</taxon>
        <taxon>Streptomyces</taxon>
    </lineage>
</organism>
<evidence type="ECO:0000313" key="3">
    <source>
        <dbReference type="Proteomes" id="UP001305606"/>
    </source>
</evidence>
<keyword evidence="3" id="KW-1185">Reference proteome</keyword>
<reference evidence="2 3" key="1">
    <citation type="submission" date="2023-02" db="EMBL/GenBank/DDBJ databases">
        <title>Streptomyces sp. SCA4-21 with antifungal activity against Fusarium oxysporum f. sp. cubense, Streptomyces sp. SCA2-17 with antifungal activity against Fusarium oxysporum f. sp. cubense.</title>
        <authorList>
            <person name="Qi D."/>
        </authorList>
    </citation>
    <scope>NUCLEOTIDE SEQUENCE [LARGE SCALE GENOMIC DNA]</scope>
    <source>
        <strain evidence="2 3">SCA4-21</strain>
    </source>
</reference>
<dbReference type="RefSeq" id="WP_311037954.1">
    <property type="nucleotide sequence ID" value="NZ_CP117522.1"/>
</dbReference>
<feature type="region of interest" description="Disordered" evidence="1">
    <location>
        <begin position="28"/>
        <end position="71"/>
    </location>
</feature>
<evidence type="ECO:0000256" key="1">
    <source>
        <dbReference type="SAM" id="MobiDB-lite"/>
    </source>
</evidence>